<evidence type="ECO:0000256" key="2">
    <source>
        <dbReference type="ARBA" id="ARBA00023157"/>
    </source>
</evidence>
<dbReference type="EMBL" id="ML992662">
    <property type="protein sequence ID" value="KAF2218056.1"/>
    <property type="molecule type" value="Genomic_DNA"/>
</dbReference>
<keyword evidence="2" id="KW-1015">Disulfide bond</keyword>
<dbReference type="PANTHER" id="PTHR33630">
    <property type="entry name" value="CUTINASE RV1984C-RELATED-RELATED"/>
    <property type="match status" value="1"/>
</dbReference>
<evidence type="ECO:0000313" key="4">
    <source>
        <dbReference type="Proteomes" id="UP000799539"/>
    </source>
</evidence>
<dbReference type="GO" id="GO:0052689">
    <property type="term" value="F:carboxylic ester hydrolase activity"/>
    <property type="evidence" value="ECO:0007669"/>
    <property type="project" value="UniProtKB-ARBA"/>
</dbReference>
<proteinExistence type="predicted"/>
<dbReference type="Pfam" id="PF01083">
    <property type="entry name" value="Cutinase"/>
    <property type="match status" value="1"/>
</dbReference>
<reference evidence="3" key="1">
    <citation type="journal article" date="2020" name="Stud. Mycol.">
        <title>101 Dothideomycetes genomes: a test case for predicting lifestyles and emergence of pathogens.</title>
        <authorList>
            <person name="Haridas S."/>
            <person name="Albert R."/>
            <person name="Binder M."/>
            <person name="Bloem J."/>
            <person name="Labutti K."/>
            <person name="Salamov A."/>
            <person name="Andreopoulos B."/>
            <person name="Baker S."/>
            <person name="Barry K."/>
            <person name="Bills G."/>
            <person name="Bluhm B."/>
            <person name="Cannon C."/>
            <person name="Castanera R."/>
            <person name="Culley D."/>
            <person name="Daum C."/>
            <person name="Ezra D."/>
            <person name="Gonzalez J."/>
            <person name="Henrissat B."/>
            <person name="Kuo A."/>
            <person name="Liang C."/>
            <person name="Lipzen A."/>
            <person name="Lutzoni F."/>
            <person name="Magnuson J."/>
            <person name="Mondo S."/>
            <person name="Nolan M."/>
            <person name="Ohm R."/>
            <person name="Pangilinan J."/>
            <person name="Park H.-J."/>
            <person name="Ramirez L."/>
            <person name="Alfaro M."/>
            <person name="Sun H."/>
            <person name="Tritt A."/>
            <person name="Yoshinaga Y."/>
            <person name="Zwiers L.-H."/>
            <person name="Turgeon B."/>
            <person name="Goodwin S."/>
            <person name="Spatafora J."/>
            <person name="Crous P."/>
            <person name="Grigoriev I."/>
        </authorList>
    </citation>
    <scope>NUCLEOTIDE SEQUENCE</scope>
    <source>
        <strain evidence="3">SCOH1-5</strain>
    </source>
</reference>
<accession>A0A6A6FX41</accession>
<dbReference type="OrthoDB" id="2586582at2759"/>
<dbReference type="Gene3D" id="3.40.50.1820">
    <property type="entry name" value="alpha/beta hydrolase"/>
    <property type="match status" value="1"/>
</dbReference>
<dbReference type="InterPro" id="IPR029058">
    <property type="entry name" value="AB_hydrolase_fold"/>
</dbReference>
<dbReference type="PANTHER" id="PTHR33630:SF13">
    <property type="entry name" value="ACETYLXYLAN ESTERASE"/>
    <property type="match status" value="1"/>
</dbReference>
<name>A0A6A6FX41_9PEZI</name>
<protein>
    <submittedName>
        <fullName evidence="3">Carbohydrate esterase family 5 protein</fullName>
    </submittedName>
</protein>
<organism evidence="3 4">
    <name type="scientific">Cercospora zeae-maydis SCOH1-5</name>
    <dbReference type="NCBI Taxonomy" id="717836"/>
    <lineage>
        <taxon>Eukaryota</taxon>
        <taxon>Fungi</taxon>
        <taxon>Dikarya</taxon>
        <taxon>Ascomycota</taxon>
        <taxon>Pezizomycotina</taxon>
        <taxon>Dothideomycetes</taxon>
        <taxon>Dothideomycetidae</taxon>
        <taxon>Mycosphaerellales</taxon>
        <taxon>Mycosphaerellaceae</taxon>
        <taxon>Cercospora</taxon>
    </lineage>
</organism>
<dbReference type="AlphaFoldDB" id="A0A6A6FX41"/>
<gene>
    <name evidence="3" type="ORF">CERZMDRAFT_18156</name>
</gene>
<keyword evidence="4" id="KW-1185">Reference proteome</keyword>
<evidence type="ECO:0000256" key="1">
    <source>
        <dbReference type="ARBA" id="ARBA00022801"/>
    </source>
</evidence>
<dbReference type="Proteomes" id="UP000799539">
    <property type="component" value="Unassembled WGS sequence"/>
</dbReference>
<dbReference type="SUPFAM" id="SSF53474">
    <property type="entry name" value="alpha/beta-Hydrolases"/>
    <property type="match status" value="1"/>
</dbReference>
<feature type="non-terminal residue" evidence="3">
    <location>
        <position position="222"/>
    </location>
</feature>
<dbReference type="InterPro" id="IPR000675">
    <property type="entry name" value="Cutinase/axe"/>
</dbReference>
<feature type="non-terminal residue" evidence="3">
    <location>
        <position position="1"/>
    </location>
</feature>
<sequence length="222" mass="23367">PLLLAAPAVLAQETGSGPCSDVHIFLARGWNEPYPGRQGTLVKDICADVSGASCTYEDIVYPAPSTDYCPSVLEGNVNGKQQIEAYYARCPDTKLVLSGYSEGSNIIGDLLTSGSCGSTSGLDPTSGASCNIAAALMFGDPRHQPYQPYNYLDGVAGQGIAGTRSEASNQILDGYTPRLRSYCSKNDLVCAPGQGTDSVDAHTNYFDIYSQDAASWVASLVN</sequence>
<keyword evidence="1" id="KW-0378">Hydrolase</keyword>
<dbReference type="SMART" id="SM01110">
    <property type="entry name" value="Cutinase"/>
    <property type="match status" value="1"/>
</dbReference>
<evidence type="ECO:0000313" key="3">
    <source>
        <dbReference type="EMBL" id="KAF2218056.1"/>
    </source>
</evidence>